<evidence type="ECO:0000313" key="1">
    <source>
        <dbReference type="EMBL" id="CAG03870.1"/>
    </source>
</evidence>
<accession>Q4S662</accession>
<dbReference type="EMBL" id="CAAE01014729">
    <property type="protein sequence ID" value="CAG03870.1"/>
    <property type="molecule type" value="Genomic_DNA"/>
</dbReference>
<reference evidence="1" key="1">
    <citation type="journal article" date="2004" name="Nature">
        <title>Genome duplication in the teleost fish Tetraodon nigroviridis reveals the early vertebrate proto-karyotype.</title>
        <authorList>
            <person name="Jaillon O."/>
            <person name="Aury J.-M."/>
            <person name="Brunet F."/>
            <person name="Petit J.-L."/>
            <person name="Stange-Thomann N."/>
            <person name="Mauceli E."/>
            <person name="Bouneau L."/>
            <person name="Fischer C."/>
            <person name="Ozouf-Costaz C."/>
            <person name="Bernot A."/>
            <person name="Nicaud S."/>
            <person name="Jaffe D."/>
            <person name="Fisher S."/>
            <person name="Lutfalla G."/>
            <person name="Dossat C."/>
            <person name="Segurens B."/>
            <person name="Dasilva C."/>
            <person name="Salanoubat M."/>
            <person name="Levy M."/>
            <person name="Boudet N."/>
            <person name="Castellano S."/>
            <person name="Anthouard V."/>
            <person name="Jubin C."/>
            <person name="Castelli V."/>
            <person name="Katinka M."/>
            <person name="Vacherie B."/>
            <person name="Biemont C."/>
            <person name="Skalli Z."/>
            <person name="Cattolico L."/>
            <person name="Poulain J."/>
            <person name="De Berardinis V."/>
            <person name="Cruaud C."/>
            <person name="Duprat S."/>
            <person name="Brottier P."/>
            <person name="Coutanceau J.-P."/>
            <person name="Gouzy J."/>
            <person name="Parra G."/>
            <person name="Lardier G."/>
            <person name="Chapple C."/>
            <person name="McKernan K.J."/>
            <person name="McEwan P."/>
            <person name="Bosak S."/>
            <person name="Kellis M."/>
            <person name="Volff J.-N."/>
            <person name="Guigo R."/>
            <person name="Zody M.C."/>
            <person name="Mesirov J."/>
            <person name="Lindblad-Toh K."/>
            <person name="Birren B."/>
            <person name="Nusbaum C."/>
            <person name="Kahn D."/>
            <person name="Robinson-Rechavi M."/>
            <person name="Laudet V."/>
            <person name="Schachter V."/>
            <person name="Quetier F."/>
            <person name="Saurin W."/>
            <person name="Scarpelli C."/>
            <person name="Wincker P."/>
            <person name="Lander E.S."/>
            <person name="Weissenbach J."/>
            <person name="Roest Crollius H."/>
        </authorList>
    </citation>
    <scope>NUCLEOTIDE SEQUENCE [LARGE SCALE GENOMIC DNA]</scope>
</reference>
<protein>
    <submittedName>
        <fullName evidence="1">(spotted green pufferfish) hypothetical protein</fullName>
    </submittedName>
</protein>
<dbReference type="AlphaFoldDB" id="Q4S662"/>
<dbReference type="KEGG" id="tng:GSTEN00023431G001"/>
<name>Q4S662_TETNG</name>
<reference evidence="1" key="2">
    <citation type="submission" date="2004-02" db="EMBL/GenBank/DDBJ databases">
        <authorList>
            <consortium name="Genoscope"/>
            <consortium name="Whitehead Institute Centre for Genome Research"/>
        </authorList>
    </citation>
    <scope>NUCLEOTIDE SEQUENCE</scope>
</reference>
<comment type="caution">
    <text evidence="1">The sequence shown here is derived from an EMBL/GenBank/DDBJ whole genome shotgun (WGS) entry which is preliminary data.</text>
</comment>
<organism evidence="1">
    <name type="scientific">Tetraodon nigroviridis</name>
    <name type="common">Spotted green pufferfish</name>
    <name type="synonym">Chelonodon nigroviridis</name>
    <dbReference type="NCBI Taxonomy" id="99883"/>
    <lineage>
        <taxon>Eukaryota</taxon>
        <taxon>Metazoa</taxon>
        <taxon>Chordata</taxon>
        <taxon>Craniata</taxon>
        <taxon>Vertebrata</taxon>
        <taxon>Euteleostomi</taxon>
        <taxon>Actinopterygii</taxon>
        <taxon>Neopterygii</taxon>
        <taxon>Teleostei</taxon>
        <taxon>Neoteleostei</taxon>
        <taxon>Acanthomorphata</taxon>
        <taxon>Eupercaria</taxon>
        <taxon>Tetraodontiformes</taxon>
        <taxon>Tetradontoidea</taxon>
        <taxon>Tetraodontidae</taxon>
        <taxon>Tetraodon</taxon>
    </lineage>
</organism>
<sequence>MEANNGHAECVFAHRAQDSHPARMQQPLTLDTAPLWQTRQGSPGSSWAGWLLGGETLPQASAIIYPKSAASRHVAPDRELQYFISLPVNQPCVGADGNIV</sequence>
<gene>
    <name evidence="1" type="ORF">GSTENG00023431001</name>
</gene>
<proteinExistence type="predicted"/>